<dbReference type="PANTHER" id="PTHR47592:SF27">
    <property type="entry name" value="OS08G0421700 PROTEIN"/>
    <property type="match status" value="1"/>
</dbReference>
<evidence type="ECO:0000313" key="2">
    <source>
        <dbReference type="Proteomes" id="UP001652623"/>
    </source>
</evidence>
<organism evidence="2 3">
    <name type="scientific">Ziziphus jujuba</name>
    <name type="common">Chinese jujube</name>
    <name type="synonym">Ziziphus sativa</name>
    <dbReference type="NCBI Taxonomy" id="326968"/>
    <lineage>
        <taxon>Eukaryota</taxon>
        <taxon>Viridiplantae</taxon>
        <taxon>Streptophyta</taxon>
        <taxon>Embryophyta</taxon>
        <taxon>Tracheophyta</taxon>
        <taxon>Spermatophyta</taxon>
        <taxon>Magnoliopsida</taxon>
        <taxon>eudicotyledons</taxon>
        <taxon>Gunneridae</taxon>
        <taxon>Pentapetalae</taxon>
        <taxon>rosids</taxon>
        <taxon>fabids</taxon>
        <taxon>Rosales</taxon>
        <taxon>Rhamnaceae</taxon>
        <taxon>Paliureae</taxon>
        <taxon>Ziziphus</taxon>
    </lineage>
</organism>
<reference evidence="3" key="1">
    <citation type="submission" date="2025-08" db="UniProtKB">
        <authorList>
            <consortium name="RefSeq"/>
        </authorList>
    </citation>
    <scope>IDENTIFICATION</scope>
    <source>
        <tissue evidence="3">Seedling</tissue>
    </source>
</reference>
<evidence type="ECO:0000256" key="1">
    <source>
        <dbReference type="SAM" id="MobiDB-lite"/>
    </source>
</evidence>
<sequence length="234" mass="27196">MFQVPLPASHAERSENFDGANFKRWQQKMLFYLTTLGLTRFLTEDAPPSSEESDKETLMAVDVWKNSDYLCRSYVLNSLPDVLFGVYWDMKSAKELWETLDWKYKTKNTGFGKFVVGRFLDYMMVDIKPLISQVHELLVLIQELLAKRMFINEAFQVVTMIEKLPHSWGDFRNCLTHKRKEIDTEALVEKLRIENDKRRSDKRSMKVGVKANVVDHGSSSKNKKKSGKNFKVGA</sequence>
<dbReference type="RefSeq" id="XP_048319455.1">
    <property type="nucleotide sequence ID" value="XM_048463498.2"/>
</dbReference>
<accession>A0ABM3I2V7</accession>
<proteinExistence type="predicted"/>
<dbReference type="PANTHER" id="PTHR47592">
    <property type="entry name" value="PBF68 PROTEIN"/>
    <property type="match status" value="1"/>
</dbReference>
<keyword evidence="2" id="KW-1185">Reference proteome</keyword>
<protein>
    <submittedName>
        <fullName evidence="3">Uncharacterized protein LOC125418836</fullName>
    </submittedName>
</protein>
<dbReference type="GeneID" id="125418836"/>
<name>A0ABM3I2V7_ZIZJJ</name>
<dbReference type="Proteomes" id="UP001652623">
    <property type="component" value="Chromosome 1"/>
</dbReference>
<dbReference type="Pfam" id="PF14223">
    <property type="entry name" value="Retrotran_gag_2"/>
    <property type="match status" value="1"/>
</dbReference>
<gene>
    <name evidence="3" type="primary">LOC125418836</name>
</gene>
<feature type="region of interest" description="Disordered" evidence="1">
    <location>
        <begin position="197"/>
        <end position="234"/>
    </location>
</feature>
<evidence type="ECO:0000313" key="3">
    <source>
        <dbReference type="RefSeq" id="XP_048319455.1"/>
    </source>
</evidence>